<sequence length="717" mass="78975">MVYAHHSFDVSSTCTLNQQSATKTHLHPSLIAGLWLTAGPRGVAKPGAAERSESYAADLAHALGVKSGAAFTAIYEKVPEDAKLVASVNAGNPKKLKVGGGTINGQFAQELSTQGRSCTKLLATTRMAMKAGIKSRAQLSQCAIALQMLGLEAAFLYLGSSDSEAQEVANDPGRGGLVILDIFEERDSRPYHAKNVAMVYTVGPQRVDEADDASFLWKVRLVGRNVVRACHDYNSQLGPRHLHDPSARDEFYGQPMNVAKYLVDLHDANAPFDFCGGMMFQLVLSNKLREHLALVAQGAGEQPMVFDSFKPRMFMTPGYSQDAHADNVKVFHGREIRQVPNAAGGMGFVLQLSMAEGDPEGWTAEEIKEYDGWGHDSGRNWRNADRWEKEGFQGVKAKFGERAFGLHHRFYLHFDFMNRMWLSAEDQVARQLVLGVLDSQLAEACDAAMLPEVQFAYDGDVFRALAGQVWEALGGLQEAADGKMKRHVSRRKHLLLEAEKQRLGYHASEFMSVDPILPEAEAFSYVLQHVSASFLARPWFHRAVMIFAQEDILNQKPLAWFPGMAGTENKESNVECTEKGKSVWDRYESQASTAVPGEETYQRLISNDSKMEDDKIHEEETLSDTAKAVMHQEEYDDESSMLERGFGFGLPSKLNGGVAIAVALLAMLCALNSSTKSFCFQGIWLILMVGSLLVLGCGSQDEGATRAEASSYTCENE</sequence>
<organism evidence="1">
    <name type="scientific">Cladocopium goreaui</name>
    <dbReference type="NCBI Taxonomy" id="2562237"/>
    <lineage>
        <taxon>Eukaryota</taxon>
        <taxon>Sar</taxon>
        <taxon>Alveolata</taxon>
        <taxon>Dinophyceae</taxon>
        <taxon>Suessiales</taxon>
        <taxon>Symbiodiniaceae</taxon>
        <taxon>Cladocopium</taxon>
    </lineage>
</organism>
<comment type="caution">
    <text evidence="1">The sequence shown here is derived from an EMBL/GenBank/DDBJ whole genome shotgun (WGS) entry which is preliminary data.</text>
</comment>
<evidence type="ECO:0000313" key="1">
    <source>
        <dbReference type="EMBL" id="CAI4008831.1"/>
    </source>
</evidence>
<dbReference type="EMBL" id="CAMXCT020004401">
    <property type="protein sequence ID" value="CAL1162206.1"/>
    <property type="molecule type" value="Genomic_DNA"/>
</dbReference>
<dbReference type="AlphaFoldDB" id="A0A9P1GCC9"/>
<reference evidence="2 3" key="2">
    <citation type="submission" date="2024-05" db="EMBL/GenBank/DDBJ databases">
        <authorList>
            <person name="Chen Y."/>
            <person name="Shah S."/>
            <person name="Dougan E. K."/>
            <person name="Thang M."/>
            <person name="Chan C."/>
        </authorList>
    </citation>
    <scope>NUCLEOTIDE SEQUENCE [LARGE SCALE GENOMIC DNA]</scope>
</reference>
<evidence type="ECO:0000313" key="2">
    <source>
        <dbReference type="EMBL" id="CAL4796143.1"/>
    </source>
</evidence>
<accession>A0A9P1GCC9</accession>
<evidence type="ECO:0000313" key="3">
    <source>
        <dbReference type="Proteomes" id="UP001152797"/>
    </source>
</evidence>
<reference evidence="1" key="1">
    <citation type="submission" date="2022-10" db="EMBL/GenBank/DDBJ databases">
        <authorList>
            <person name="Chen Y."/>
            <person name="Dougan E. K."/>
            <person name="Chan C."/>
            <person name="Rhodes N."/>
            <person name="Thang M."/>
        </authorList>
    </citation>
    <scope>NUCLEOTIDE SEQUENCE</scope>
</reference>
<dbReference type="Proteomes" id="UP001152797">
    <property type="component" value="Unassembled WGS sequence"/>
</dbReference>
<proteinExistence type="predicted"/>
<name>A0A9P1GCC9_9DINO</name>
<dbReference type="EMBL" id="CAMXCT010004401">
    <property type="protein sequence ID" value="CAI4008831.1"/>
    <property type="molecule type" value="Genomic_DNA"/>
</dbReference>
<gene>
    <name evidence="1" type="ORF">C1SCF055_LOCUS34233</name>
</gene>
<dbReference type="OrthoDB" id="10266294at2759"/>
<keyword evidence="3" id="KW-1185">Reference proteome</keyword>
<dbReference type="EMBL" id="CAMXCT030004401">
    <property type="protein sequence ID" value="CAL4796143.1"/>
    <property type="molecule type" value="Genomic_DNA"/>
</dbReference>
<protein>
    <submittedName>
        <fullName evidence="1">Uncharacterized protein</fullName>
    </submittedName>
</protein>